<dbReference type="PROSITE" id="PS50943">
    <property type="entry name" value="HTH_CROC1"/>
    <property type="match status" value="1"/>
</dbReference>
<dbReference type="RefSeq" id="WP_016186071.1">
    <property type="nucleotide sequence ID" value="NZ_ASWO01000003.1"/>
</dbReference>
<gene>
    <name evidence="3" type="ORF">I573_00955</name>
</gene>
<dbReference type="EMBL" id="ASWO01000003">
    <property type="protein sequence ID" value="EOT86202.1"/>
    <property type="molecule type" value="Genomic_DNA"/>
</dbReference>
<dbReference type="InterPro" id="IPR010982">
    <property type="entry name" value="Lambda_DNA-bd_dom_sf"/>
</dbReference>
<dbReference type="Gene3D" id="1.10.260.40">
    <property type="entry name" value="lambda repressor-like DNA-binding domains"/>
    <property type="match status" value="1"/>
</dbReference>
<dbReference type="SUPFAM" id="SSF47413">
    <property type="entry name" value="lambda repressor-like DNA-binding domains"/>
    <property type="match status" value="1"/>
</dbReference>
<dbReference type="Proteomes" id="UP000015961">
    <property type="component" value="Unassembled WGS sequence"/>
</dbReference>
<feature type="domain" description="HTH cro/C1-type" evidence="2">
    <location>
        <begin position="7"/>
        <end position="61"/>
    </location>
</feature>
<evidence type="ECO:0000256" key="1">
    <source>
        <dbReference type="ARBA" id="ARBA00023125"/>
    </source>
</evidence>
<evidence type="ECO:0000259" key="2">
    <source>
        <dbReference type="PROSITE" id="PS50943"/>
    </source>
</evidence>
<organism evidence="3 4">
    <name type="scientific">Enterococcus sulfureus ATCC 49903</name>
    <dbReference type="NCBI Taxonomy" id="1140003"/>
    <lineage>
        <taxon>Bacteria</taxon>
        <taxon>Bacillati</taxon>
        <taxon>Bacillota</taxon>
        <taxon>Bacilli</taxon>
        <taxon>Lactobacillales</taxon>
        <taxon>Enterococcaceae</taxon>
        <taxon>Enterococcus</taxon>
    </lineage>
</organism>
<name>S0KZK8_9ENTE</name>
<proteinExistence type="predicted"/>
<dbReference type="OrthoDB" id="4427456at2"/>
<dbReference type="Pfam" id="PF01381">
    <property type="entry name" value="HTH_3"/>
    <property type="match status" value="1"/>
</dbReference>
<dbReference type="PANTHER" id="PTHR46558:SF4">
    <property type="entry name" value="DNA-BIDING PHAGE PROTEIN"/>
    <property type="match status" value="1"/>
</dbReference>
<dbReference type="InterPro" id="IPR001387">
    <property type="entry name" value="Cro/C1-type_HTH"/>
</dbReference>
<dbReference type="SMART" id="SM00530">
    <property type="entry name" value="HTH_XRE"/>
    <property type="match status" value="1"/>
</dbReference>
<keyword evidence="4" id="KW-1185">Reference proteome</keyword>
<evidence type="ECO:0000313" key="4">
    <source>
        <dbReference type="Proteomes" id="UP000015961"/>
    </source>
</evidence>
<dbReference type="PATRIC" id="fig|1140003.3.peg.1579"/>
<reference evidence="3 4" key="1">
    <citation type="submission" date="2013-03" db="EMBL/GenBank/DDBJ databases">
        <title>The Genome Sequence of Enterococcus sulfureus ATCC_49903 (PacBio/Illumina hybrid assembly).</title>
        <authorList>
            <consortium name="The Broad Institute Genomics Platform"/>
            <consortium name="The Broad Institute Genome Sequencing Center for Infectious Disease"/>
            <person name="Earl A."/>
            <person name="Russ C."/>
            <person name="Gilmore M."/>
            <person name="Surin D."/>
            <person name="Walker B."/>
            <person name="Young S."/>
            <person name="Zeng Q."/>
            <person name="Gargeya S."/>
            <person name="Fitzgerald M."/>
            <person name="Haas B."/>
            <person name="Abouelleil A."/>
            <person name="Allen A.W."/>
            <person name="Alvarado L."/>
            <person name="Arachchi H.M."/>
            <person name="Berlin A.M."/>
            <person name="Chapman S.B."/>
            <person name="Gainer-Dewar J."/>
            <person name="Goldberg J."/>
            <person name="Griggs A."/>
            <person name="Gujja S."/>
            <person name="Hansen M."/>
            <person name="Howarth C."/>
            <person name="Imamovic A."/>
            <person name="Ireland A."/>
            <person name="Larimer J."/>
            <person name="McCowan C."/>
            <person name="Murphy C."/>
            <person name="Pearson M."/>
            <person name="Poon T.W."/>
            <person name="Priest M."/>
            <person name="Roberts A."/>
            <person name="Saif S."/>
            <person name="Shea T."/>
            <person name="Sisk P."/>
            <person name="Sykes S."/>
            <person name="Wortman J."/>
            <person name="Nusbaum C."/>
            <person name="Birren B."/>
        </authorList>
    </citation>
    <scope>NUCLEOTIDE SEQUENCE [LARGE SCALE GENOMIC DNA]</scope>
    <source>
        <strain evidence="3 4">ATCC 49903</strain>
    </source>
</reference>
<sequence length="74" mass="8676">MYFGTFMKKQRIIKGYSQQDLATHLGINRQAISRWENNLAYPAVNHLYPLSKFLELSAEEFLKNLPQSSNQKEE</sequence>
<accession>S0KZK8</accession>
<dbReference type="AlphaFoldDB" id="S0KZK8"/>
<dbReference type="GO" id="GO:0003677">
    <property type="term" value="F:DNA binding"/>
    <property type="evidence" value="ECO:0007669"/>
    <property type="project" value="UniProtKB-KW"/>
</dbReference>
<dbReference type="PANTHER" id="PTHR46558">
    <property type="entry name" value="TRACRIPTIONAL REGULATORY PROTEIN-RELATED-RELATED"/>
    <property type="match status" value="1"/>
</dbReference>
<dbReference type="CDD" id="cd00093">
    <property type="entry name" value="HTH_XRE"/>
    <property type="match status" value="1"/>
</dbReference>
<dbReference type="eggNOG" id="COG1476">
    <property type="taxonomic scope" value="Bacteria"/>
</dbReference>
<protein>
    <recommendedName>
        <fullName evidence="2">HTH cro/C1-type domain-containing protein</fullName>
    </recommendedName>
</protein>
<evidence type="ECO:0000313" key="3">
    <source>
        <dbReference type="EMBL" id="EOT86202.1"/>
    </source>
</evidence>
<dbReference type="STRING" id="1140003.OMY_01634"/>
<keyword evidence="1" id="KW-0238">DNA-binding</keyword>
<comment type="caution">
    <text evidence="3">The sequence shown here is derived from an EMBL/GenBank/DDBJ whole genome shotgun (WGS) entry which is preliminary data.</text>
</comment>